<organism evidence="1 2">
    <name type="scientific">Aphis glycines</name>
    <name type="common">Soybean aphid</name>
    <dbReference type="NCBI Taxonomy" id="307491"/>
    <lineage>
        <taxon>Eukaryota</taxon>
        <taxon>Metazoa</taxon>
        <taxon>Ecdysozoa</taxon>
        <taxon>Arthropoda</taxon>
        <taxon>Hexapoda</taxon>
        <taxon>Insecta</taxon>
        <taxon>Pterygota</taxon>
        <taxon>Neoptera</taxon>
        <taxon>Paraneoptera</taxon>
        <taxon>Hemiptera</taxon>
        <taxon>Sternorrhyncha</taxon>
        <taxon>Aphidomorpha</taxon>
        <taxon>Aphidoidea</taxon>
        <taxon>Aphididae</taxon>
        <taxon>Aphidini</taxon>
        <taxon>Aphis</taxon>
        <taxon>Aphis</taxon>
    </lineage>
</organism>
<comment type="caution">
    <text evidence="1">The sequence shown here is derived from an EMBL/GenBank/DDBJ whole genome shotgun (WGS) entry which is preliminary data.</text>
</comment>
<accession>A0A6G0TEL0</accession>
<gene>
    <name evidence="1" type="ORF">AGLY_011059</name>
</gene>
<dbReference type="AlphaFoldDB" id="A0A6G0TEL0"/>
<sequence length="291" mass="32533">MYASTVTVANALDVIRRGVLKRAKEDIDERVEFCKDINTQKPLKNKHPDKFVLIAQNNNINNCAIVNCAVCLQDSDDSACHSGTGVSGGQAVGESSTAHVVGVSVHDHSATEDVVGTDQRDERVRERELRHPGVVCLDVAQVTGVSGFVIGTAVFVLRKEKTINMLQSSDDITIRKCNYVYNLGGRKDSKPGSSKAKKICIVLMVEQLIALQSSTLYPRLITRYFETKPIIRRRYFIVRVLRRVTDQRRIVKLRRQDVSDVGTYAAGISECEFIICCWSKDESFPISHHHK</sequence>
<evidence type="ECO:0000313" key="2">
    <source>
        <dbReference type="Proteomes" id="UP000475862"/>
    </source>
</evidence>
<protein>
    <submittedName>
        <fullName evidence="1">Uncharacterized protein</fullName>
    </submittedName>
</protein>
<name>A0A6G0TEL0_APHGL</name>
<evidence type="ECO:0000313" key="1">
    <source>
        <dbReference type="EMBL" id="KAE9530597.1"/>
    </source>
</evidence>
<dbReference type="EMBL" id="VYZN01000042">
    <property type="protein sequence ID" value="KAE9530597.1"/>
    <property type="molecule type" value="Genomic_DNA"/>
</dbReference>
<dbReference type="Proteomes" id="UP000475862">
    <property type="component" value="Unassembled WGS sequence"/>
</dbReference>
<keyword evidence="2" id="KW-1185">Reference proteome</keyword>
<reference evidence="1 2" key="1">
    <citation type="submission" date="2019-08" db="EMBL/GenBank/DDBJ databases">
        <title>The genome of the soybean aphid Biotype 1, its phylome, world population structure and adaptation to the North American continent.</title>
        <authorList>
            <person name="Giordano R."/>
            <person name="Donthu R.K."/>
            <person name="Hernandez A.G."/>
            <person name="Wright C.L."/>
            <person name="Zimin A.V."/>
        </authorList>
    </citation>
    <scope>NUCLEOTIDE SEQUENCE [LARGE SCALE GENOMIC DNA]</scope>
    <source>
        <tissue evidence="1">Whole aphids</tissue>
    </source>
</reference>
<proteinExistence type="predicted"/>